<sequence length="212" mass="23038">MKSYIHEMFKASFTSLALEENLLAYLNPGLSHGPTPTATPSPHVGATASTHTPTDAPGAATASTFTTLGATPASTLIPDPSSSRAPASSHSGGYPQTGGPSNAAKRRSKSKGDVNTQVSFSANSWESRNKITMSILSTSSAQKLEYHLFKWIDEALIDEIRMVDEKYERVAEGITKFQERVMEKVKSEMVRVEHEISKRLNDKVNLEIARVS</sequence>
<reference evidence="2 3" key="1">
    <citation type="submission" date="2022-03" db="EMBL/GenBank/DDBJ databases">
        <authorList>
            <person name="Macdonald S."/>
            <person name="Ahmed S."/>
            <person name="Newling K."/>
        </authorList>
    </citation>
    <scope>NUCLEOTIDE SEQUENCE [LARGE SCALE GENOMIC DNA]</scope>
</reference>
<comment type="caution">
    <text evidence="2">The sequence shown here is derived from an EMBL/GenBank/DDBJ whole genome shotgun (WGS) entry which is preliminary data.</text>
</comment>
<name>A0ABC8KCC5_ERUVS</name>
<gene>
    <name evidence="2" type="ORF">ERUC_LOCUS20268</name>
</gene>
<organism evidence="2 3">
    <name type="scientific">Eruca vesicaria subsp. sativa</name>
    <name type="common">Garden rocket</name>
    <name type="synonym">Eruca sativa</name>
    <dbReference type="NCBI Taxonomy" id="29727"/>
    <lineage>
        <taxon>Eukaryota</taxon>
        <taxon>Viridiplantae</taxon>
        <taxon>Streptophyta</taxon>
        <taxon>Embryophyta</taxon>
        <taxon>Tracheophyta</taxon>
        <taxon>Spermatophyta</taxon>
        <taxon>Magnoliopsida</taxon>
        <taxon>eudicotyledons</taxon>
        <taxon>Gunneridae</taxon>
        <taxon>Pentapetalae</taxon>
        <taxon>rosids</taxon>
        <taxon>malvids</taxon>
        <taxon>Brassicales</taxon>
        <taxon>Brassicaceae</taxon>
        <taxon>Brassiceae</taxon>
        <taxon>Eruca</taxon>
    </lineage>
</organism>
<feature type="compositionally biased region" description="Low complexity" evidence="1">
    <location>
        <begin position="80"/>
        <end position="91"/>
    </location>
</feature>
<feature type="compositionally biased region" description="Polar residues" evidence="1">
    <location>
        <begin position="61"/>
        <end position="74"/>
    </location>
</feature>
<dbReference type="AlphaFoldDB" id="A0ABC8KCC5"/>
<proteinExistence type="predicted"/>
<evidence type="ECO:0000313" key="2">
    <source>
        <dbReference type="EMBL" id="CAH8354513.1"/>
    </source>
</evidence>
<evidence type="ECO:0000313" key="3">
    <source>
        <dbReference type="Proteomes" id="UP001642260"/>
    </source>
</evidence>
<dbReference type="EMBL" id="CAKOAT010193821">
    <property type="protein sequence ID" value="CAH8354513.1"/>
    <property type="molecule type" value="Genomic_DNA"/>
</dbReference>
<evidence type="ECO:0000256" key="1">
    <source>
        <dbReference type="SAM" id="MobiDB-lite"/>
    </source>
</evidence>
<protein>
    <submittedName>
        <fullName evidence="2">Uncharacterized protein</fullName>
    </submittedName>
</protein>
<accession>A0ABC8KCC5</accession>
<feature type="region of interest" description="Disordered" evidence="1">
    <location>
        <begin position="33"/>
        <end position="116"/>
    </location>
</feature>
<keyword evidence="3" id="KW-1185">Reference proteome</keyword>
<dbReference type="Proteomes" id="UP001642260">
    <property type="component" value="Unassembled WGS sequence"/>
</dbReference>